<dbReference type="Proteomes" id="UP000700706">
    <property type="component" value="Unassembled WGS sequence"/>
</dbReference>
<feature type="signal peptide" evidence="2">
    <location>
        <begin position="1"/>
        <end position="23"/>
    </location>
</feature>
<dbReference type="PANTHER" id="PTHR43798:SF33">
    <property type="entry name" value="HYDROLASE, PUTATIVE (AFU_ORTHOLOGUE AFUA_2G14860)-RELATED"/>
    <property type="match status" value="1"/>
</dbReference>
<feature type="domain" description="Serine aminopeptidase S33" evidence="3">
    <location>
        <begin position="81"/>
        <end position="336"/>
    </location>
</feature>
<dbReference type="SUPFAM" id="SSF53474">
    <property type="entry name" value="alpha/beta-Hydrolases"/>
    <property type="match status" value="1"/>
</dbReference>
<name>A0A952FSQ6_9PROT</name>
<evidence type="ECO:0000313" key="4">
    <source>
        <dbReference type="EMBL" id="MBW8728605.1"/>
    </source>
</evidence>
<protein>
    <submittedName>
        <fullName evidence="4">Alpha/beta hydrolase</fullName>
    </submittedName>
</protein>
<dbReference type="GO" id="GO:0016020">
    <property type="term" value="C:membrane"/>
    <property type="evidence" value="ECO:0007669"/>
    <property type="project" value="TreeGrafter"/>
</dbReference>
<comment type="caution">
    <text evidence="4">The sequence shown here is derived from an EMBL/GenBank/DDBJ whole genome shotgun (WGS) entry which is preliminary data.</text>
</comment>
<feature type="chain" id="PRO_5036704732" evidence="2">
    <location>
        <begin position="24"/>
        <end position="355"/>
    </location>
</feature>
<evidence type="ECO:0000256" key="1">
    <source>
        <dbReference type="SAM" id="MobiDB-lite"/>
    </source>
</evidence>
<reference evidence="4" key="1">
    <citation type="submission" date="2020-06" db="EMBL/GenBank/DDBJ databases">
        <title>Stable isotope informed genome-resolved metagenomics uncovers potential trophic interactions in rhizosphere soil.</title>
        <authorList>
            <person name="Starr E.P."/>
            <person name="Shi S."/>
            <person name="Blazewicz S.J."/>
            <person name="Koch B.J."/>
            <person name="Probst A.J."/>
            <person name="Hungate B.A."/>
            <person name="Pett-Ridge J."/>
            <person name="Firestone M.K."/>
            <person name="Banfield J.F."/>
        </authorList>
    </citation>
    <scope>NUCLEOTIDE SEQUENCE</scope>
    <source>
        <strain evidence="4">YM_69_17</strain>
    </source>
</reference>
<dbReference type="Gene3D" id="3.40.50.1820">
    <property type="entry name" value="alpha/beta hydrolase"/>
    <property type="match status" value="1"/>
</dbReference>
<dbReference type="InterPro" id="IPR022742">
    <property type="entry name" value="Hydrolase_4"/>
</dbReference>
<evidence type="ECO:0000259" key="3">
    <source>
        <dbReference type="Pfam" id="PF12146"/>
    </source>
</evidence>
<dbReference type="EMBL" id="JAEKLZ010000429">
    <property type="protein sequence ID" value="MBW8728605.1"/>
    <property type="molecule type" value="Genomic_DNA"/>
</dbReference>
<accession>A0A952FSQ6</accession>
<dbReference type="InterPro" id="IPR050266">
    <property type="entry name" value="AB_hydrolase_sf"/>
</dbReference>
<keyword evidence="4" id="KW-0378">Hydrolase</keyword>
<evidence type="ECO:0000256" key="2">
    <source>
        <dbReference type="SAM" id="SignalP"/>
    </source>
</evidence>
<keyword evidence="2" id="KW-0732">Signal</keyword>
<dbReference type="InterPro" id="IPR029058">
    <property type="entry name" value="AB_hydrolase_fold"/>
</dbReference>
<sequence length="355" mass="37594">MSILRASRAAVLAATLAAGPAEAAPDLAREELRATTVDGIGIRVREVRPRAGAAGEPTILVHGARVPGIASFDLDVPGGSLAADLAERLGRAVYIMDARGYGGSDRPAAMDRPAAESRPLSRAHEVMRDIDAVARMAAERSGTDRVALIGWATGGMWSAWYASLWPERVGHLVVLNALYGGADPHPTLGPGSPAADLDRPDRLSPKLGGYRLTTAASLFPSWDESIPAEDKASWRDPAVAEAYARAALASDPTSETRDPPAFRAPAGATEDSFYQAGGRRLFDAGSITAPVLLVRSEHDFWSRPEDAAAFAHDAVRSTGVRSLTLPDATHYVHLDRPERGRDALIAEIAAFLSGR</sequence>
<gene>
    <name evidence="4" type="ORF">JF625_26105</name>
</gene>
<dbReference type="GO" id="GO:0016787">
    <property type="term" value="F:hydrolase activity"/>
    <property type="evidence" value="ECO:0007669"/>
    <property type="project" value="UniProtKB-KW"/>
</dbReference>
<dbReference type="AlphaFoldDB" id="A0A952FSQ6"/>
<organism evidence="4 5">
    <name type="scientific">Inquilinus limosus</name>
    <dbReference type="NCBI Taxonomy" id="171674"/>
    <lineage>
        <taxon>Bacteria</taxon>
        <taxon>Pseudomonadati</taxon>
        <taxon>Pseudomonadota</taxon>
        <taxon>Alphaproteobacteria</taxon>
        <taxon>Rhodospirillales</taxon>
        <taxon>Rhodospirillaceae</taxon>
        <taxon>Inquilinus</taxon>
    </lineage>
</organism>
<proteinExistence type="predicted"/>
<evidence type="ECO:0000313" key="5">
    <source>
        <dbReference type="Proteomes" id="UP000700706"/>
    </source>
</evidence>
<feature type="region of interest" description="Disordered" evidence="1">
    <location>
        <begin position="247"/>
        <end position="267"/>
    </location>
</feature>
<dbReference type="PANTHER" id="PTHR43798">
    <property type="entry name" value="MONOACYLGLYCEROL LIPASE"/>
    <property type="match status" value="1"/>
</dbReference>
<dbReference type="Pfam" id="PF12146">
    <property type="entry name" value="Hydrolase_4"/>
    <property type="match status" value="1"/>
</dbReference>